<accession>A0A1G5NBW2</accession>
<gene>
    <name evidence="3" type="ORF">SAMN03080610_01729</name>
</gene>
<dbReference type="OrthoDB" id="9783791at2"/>
<protein>
    <submittedName>
        <fullName evidence="3">Methyltransferase domain-containing protein</fullName>
    </submittedName>
</protein>
<evidence type="ECO:0000313" key="4">
    <source>
        <dbReference type="Proteomes" id="UP000199347"/>
    </source>
</evidence>
<dbReference type="Pfam" id="PF13578">
    <property type="entry name" value="Methyltransf_24"/>
    <property type="match status" value="1"/>
</dbReference>
<dbReference type="AlphaFoldDB" id="A0A1G5NBW2"/>
<proteinExistence type="predicted"/>
<dbReference type="STRING" id="1120955.SAMN03080610_01729"/>
<dbReference type="GO" id="GO:0005886">
    <property type="term" value="C:plasma membrane"/>
    <property type="evidence" value="ECO:0007669"/>
    <property type="project" value="TreeGrafter"/>
</dbReference>
<dbReference type="GO" id="GO:0071770">
    <property type="term" value="P:DIM/DIP cell wall layer assembly"/>
    <property type="evidence" value="ECO:0007669"/>
    <property type="project" value="TreeGrafter"/>
</dbReference>
<reference evidence="4" key="1">
    <citation type="submission" date="2016-10" db="EMBL/GenBank/DDBJ databases">
        <authorList>
            <person name="Varghese N."/>
            <person name="Submissions S."/>
        </authorList>
    </citation>
    <scope>NUCLEOTIDE SEQUENCE [LARGE SCALE GENOMIC DNA]</scope>
    <source>
        <strain evidence="4">DSM 2698</strain>
    </source>
</reference>
<evidence type="ECO:0000256" key="2">
    <source>
        <dbReference type="ARBA" id="ARBA00022679"/>
    </source>
</evidence>
<dbReference type="EMBL" id="FMVW01000003">
    <property type="protein sequence ID" value="SCZ34624.1"/>
    <property type="molecule type" value="Genomic_DNA"/>
</dbReference>
<dbReference type="Gene3D" id="3.40.50.150">
    <property type="entry name" value="Vaccinia Virus protein VP39"/>
    <property type="match status" value="1"/>
</dbReference>
<dbReference type="PANTHER" id="PTHR40048:SF1">
    <property type="entry name" value="RHAMNOSYL O-METHYLTRANSFERASE"/>
    <property type="match status" value="1"/>
</dbReference>
<organism evidence="3 4">
    <name type="scientific">Afifella marina DSM 2698</name>
    <dbReference type="NCBI Taxonomy" id="1120955"/>
    <lineage>
        <taxon>Bacteria</taxon>
        <taxon>Pseudomonadati</taxon>
        <taxon>Pseudomonadota</taxon>
        <taxon>Alphaproteobacteria</taxon>
        <taxon>Hyphomicrobiales</taxon>
        <taxon>Afifellaceae</taxon>
        <taxon>Afifella</taxon>
    </lineage>
</organism>
<dbReference type="SUPFAM" id="SSF53335">
    <property type="entry name" value="S-adenosyl-L-methionine-dependent methyltransferases"/>
    <property type="match status" value="1"/>
</dbReference>
<keyword evidence="1 3" id="KW-0489">Methyltransferase</keyword>
<name>A0A1G5NBW2_AFIMA</name>
<dbReference type="InterPro" id="IPR029063">
    <property type="entry name" value="SAM-dependent_MTases_sf"/>
</dbReference>
<dbReference type="PANTHER" id="PTHR40048">
    <property type="entry name" value="RHAMNOSYL O-METHYLTRANSFERASE"/>
    <property type="match status" value="1"/>
</dbReference>
<dbReference type="GO" id="GO:0008168">
    <property type="term" value="F:methyltransferase activity"/>
    <property type="evidence" value="ECO:0007669"/>
    <property type="project" value="UniProtKB-KW"/>
</dbReference>
<evidence type="ECO:0000313" key="3">
    <source>
        <dbReference type="EMBL" id="SCZ34624.1"/>
    </source>
</evidence>
<keyword evidence="4" id="KW-1185">Reference proteome</keyword>
<dbReference type="Proteomes" id="UP000199347">
    <property type="component" value="Unassembled WGS sequence"/>
</dbReference>
<dbReference type="RefSeq" id="WP_092811634.1">
    <property type="nucleotide sequence ID" value="NZ_FMVW01000003.1"/>
</dbReference>
<sequence>MTEDLSWLYSPAVFQVPERIGASGWLEHTPFAFWLIDKLRPERLVELGTHTGISFCAFNQAIKQLGTATACHAVDTWQGDQHAGYYGDNIYNELARYNEDRYGSFATLIRARFDEALAHFEDGAIDLLHIDGLHTYEAVAHDHETWLPKVKEGGVILFHDTNVRRGDFGVHRYWAEIAEGAHAFEFLHGFGLGVLVKGEPRNEAMAALCAARHDPEATSAVRRTFAFLGGAVTNRLKLAMAAKKAPAQARQA</sequence>
<dbReference type="GO" id="GO:0032259">
    <property type="term" value="P:methylation"/>
    <property type="evidence" value="ECO:0007669"/>
    <property type="project" value="UniProtKB-KW"/>
</dbReference>
<keyword evidence="2 3" id="KW-0808">Transferase</keyword>
<evidence type="ECO:0000256" key="1">
    <source>
        <dbReference type="ARBA" id="ARBA00022603"/>
    </source>
</evidence>